<feature type="transmembrane region" description="Helical" evidence="2">
    <location>
        <begin position="261"/>
        <end position="284"/>
    </location>
</feature>
<feature type="region of interest" description="Disordered" evidence="1">
    <location>
        <begin position="1"/>
        <end position="171"/>
    </location>
</feature>
<accession>A0A4R6SIU3</accession>
<feature type="transmembrane region" description="Helical" evidence="2">
    <location>
        <begin position="179"/>
        <end position="198"/>
    </location>
</feature>
<dbReference type="EMBL" id="SNXZ01000001">
    <property type="protein sequence ID" value="TDQ04216.1"/>
    <property type="molecule type" value="Genomic_DNA"/>
</dbReference>
<reference evidence="3 4" key="1">
    <citation type="submission" date="2019-03" db="EMBL/GenBank/DDBJ databases">
        <title>Genomic Encyclopedia of Type Strains, Phase IV (KMG-IV): sequencing the most valuable type-strain genomes for metagenomic binning, comparative biology and taxonomic classification.</title>
        <authorList>
            <person name="Goeker M."/>
        </authorList>
    </citation>
    <scope>NUCLEOTIDE SEQUENCE [LARGE SCALE GENOMIC DNA]</scope>
    <source>
        <strain evidence="3 4">DSM 45361</strain>
    </source>
</reference>
<evidence type="ECO:0000256" key="1">
    <source>
        <dbReference type="SAM" id="MobiDB-lite"/>
    </source>
</evidence>
<gene>
    <name evidence="3" type="ORF">EV186_101158</name>
</gene>
<feature type="compositionally biased region" description="Gly residues" evidence="1">
    <location>
        <begin position="104"/>
        <end position="115"/>
    </location>
</feature>
<feature type="compositionally biased region" description="Gly residues" evidence="1">
    <location>
        <begin position="371"/>
        <end position="382"/>
    </location>
</feature>
<dbReference type="RefSeq" id="WP_133847160.1">
    <property type="nucleotide sequence ID" value="NZ_SNXZ01000001.1"/>
</dbReference>
<dbReference type="AlphaFoldDB" id="A0A4R6SIU3"/>
<proteinExistence type="predicted"/>
<feature type="transmembrane region" description="Helical" evidence="2">
    <location>
        <begin position="230"/>
        <end position="254"/>
    </location>
</feature>
<feature type="region of interest" description="Disordered" evidence="1">
    <location>
        <begin position="334"/>
        <end position="420"/>
    </location>
</feature>
<feature type="compositionally biased region" description="Pro residues" evidence="1">
    <location>
        <begin position="84"/>
        <end position="98"/>
    </location>
</feature>
<protein>
    <submittedName>
        <fullName evidence="3">Uncharacterized protein</fullName>
    </submittedName>
</protein>
<dbReference type="Proteomes" id="UP000295444">
    <property type="component" value="Unassembled WGS sequence"/>
</dbReference>
<name>A0A4R6SIU3_LABRH</name>
<feature type="compositionally biased region" description="Gly residues" evidence="1">
    <location>
        <begin position="122"/>
        <end position="132"/>
    </location>
</feature>
<evidence type="ECO:0000256" key="2">
    <source>
        <dbReference type="SAM" id="Phobius"/>
    </source>
</evidence>
<feature type="compositionally biased region" description="Low complexity" evidence="1">
    <location>
        <begin position="59"/>
        <end position="75"/>
    </location>
</feature>
<feature type="compositionally biased region" description="Polar residues" evidence="1">
    <location>
        <begin position="159"/>
        <end position="168"/>
    </location>
</feature>
<evidence type="ECO:0000313" key="3">
    <source>
        <dbReference type="EMBL" id="TDQ04216.1"/>
    </source>
</evidence>
<sequence>MSAPQPPNQPWQGGQPNQEQQPQGGPPSGPNPAISNPGPTQVMGGPGGPPADEGADRTQVVQPGQHGQHGQQGQGDATQMVPPGTMPPQTPPYAPPPSASDQSGGFGQPQHGGFGQQPPQQGGFGQQPGGFGQQPPPQQGGFGQQPPPGYGQPQHGGFAQQQGLSQGPNFGGQGNNTQMIAWAIAGLVALLGLVTAIWELSDDIFSGDVSDYASAVGNLPDEAKVASPGLVWISTLLILLGGLAAIGAGVLIYLKHKLAANAAIAAGAVMFIGAILYMIAFGQFEGDTSDAPLGNVKVWALIAGLLVAGAGALGYFPQTKQYLGIGSSLGGPGGGFGGGSGGGFGGGQPGGFGQQQPPQQGFGQQPPQQQGGFGGPPSGGFGQPPQQGGYGQQPPQQGGFGGPPPGQPGGQPGGQPPQQW</sequence>
<keyword evidence="2" id="KW-1133">Transmembrane helix</keyword>
<keyword evidence="2" id="KW-0472">Membrane</keyword>
<feature type="compositionally biased region" description="Low complexity" evidence="1">
    <location>
        <begin position="10"/>
        <end position="23"/>
    </location>
</feature>
<feature type="transmembrane region" description="Helical" evidence="2">
    <location>
        <begin position="296"/>
        <end position="316"/>
    </location>
</feature>
<keyword evidence="4" id="KW-1185">Reference proteome</keyword>
<keyword evidence="2" id="KW-0812">Transmembrane</keyword>
<evidence type="ECO:0000313" key="4">
    <source>
        <dbReference type="Proteomes" id="UP000295444"/>
    </source>
</evidence>
<feature type="compositionally biased region" description="Low complexity" evidence="1">
    <location>
        <begin position="354"/>
        <end position="370"/>
    </location>
</feature>
<feature type="compositionally biased region" description="Low complexity" evidence="1">
    <location>
        <begin position="383"/>
        <end position="397"/>
    </location>
</feature>
<comment type="caution">
    <text evidence="3">The sequence shown here is derived from an EMBL/GenBank/DDBJ whole genome shotgun (WGS) entry which is preliminary data.</text>
</comment>
<feature type="compositionally biased region" description="Gly residues" evidence="1">
    <location>
        <begin position="334"/>
        <end position="353"/>
    </location>
</feature>
<organism evidence="3 4">
    <name type="scientific">Labedaea rhizosphaerae</name>
    <dbReference type="NCBI Taxonomy" id="598644"/>
    <lineage>
        <taxon>Bacteria</taxon>
        <taxon>Bacillati</taxon>
        <taxon>Actinomycetota</taxon>
        <taxon>Actinomycetes</taxon>
        <taxon>Pseudonocardiales</taxon>
        <taxon>Pseudonocardiaceae</taxon>
        <taxon>Labedaea</taxon>
    </lineage>
</organism>